<name>A0ABV0YKP5_9TELE</name>
<comment type="caution">
    <text evidence="2">The sequence shown here is derived from an EMBL/GenBank/DDBJ whole genome shotgun (WGS) entry which is preliminary data.</text>
</comment>
<accession>A0ABV0YKP5</accession>
<organism evidence="2 3">
    <name type="scientific">Ameca splendens</name>
    <dbReference type="NCBI Taxonomy" id="208324"/>
    <lineage>
        <taxon>Eukaryota</taxon>
        <taxon>Metazoa</taxon>
        <taxon>Chordata</taxon>
        <taxon>Craniata</taxon>
        <taxon>Vertebrata</taxon>
        <taxon>Euteleostomi</taxon>
        <taxon>Actinopterygii</taxon>
        <taxon>Neopterygii</taxon>
        <taxon>Teleostei</taxon>
        <taxon>Neoteleostei</taxon>
        <taxon>Acanthomorphata</taxon>
        <taxon>Ovalentaria</taxon>
        <taxon>Atherinomorphae</taxon>
        <taxon>Cyprinodontiformes</taxon>
        <taxon>Goodeidae</taxon>
        <taxon>Ameca</taxon>
    </lineage>
</organism>
<proteinExistence type="predicted"/>
<evidence type="ECO:0000313" key="2">
    <source>
        <dbReference type="EMBL" id="MEQ2293973.1"/>
    </source>
</evidence>
<feature type="region of interest" description="Disordered" evidence="1">
    <location>
        <begin position="26"/>
        <end position="46"/>
    </location>
</feature>
<keyword evidence="3" id="KW-1185">Reference proteome</keyword>
<dbReference type="Proteomes" id="UP001469553">
    <property type="component" value="Unassembled WGS sequence"/>
</dbReference>
<evidence type="ECO:0000313" key="3">
    <source>
        <dbReference type="Proteomes" id="UP001469553"/>
    </source>
</evidence>
<evidence type="ECO:0000256" key="1">
    <source>
        <dbReference type="SAM" id="MobiDB-lite"/>
    </source>
</evidence>
<gene>
    <name evidence="2" type="ORF">AMECASPLE_039092</name>
</gene>
<reference evidence="2 3" key="1">
    <citation type="submission" date="2021-06" db="EMBL/GenBank/DDBJ databases">
        <authorList>
            <person name="Palmer J.M."/>
        </authorList>
    </citation>
    <scope>NUCLEOTIDE SEQUENCE [LARGE SCALE GENOMIC DNA]</scope>
    <source>
        <strain evidence="2 3">AS_MEX2019</strain>
        <tissue evidence="2">Muscle</tissue>
    </source>
</reference>
<protein>
    <submittedName>
        <fullName evidence="2">Uncharacterized protein</fullName>
    </submittedName>
</protein>
<dbReference type="EMBL" id="JAHRIP010035976">
    <property type="protein sequence ID" value="MEQ2293973.1"/>
    <property type="molecule type" value="Genomic_DNA"/>
</dbReference>
<sequence length="126" mass="14002">MCTASSHQISFNLTSVLSSATGAKKQCSPHANKYQDTPSAGRKGEHACELRSGPAELVAGRPKVLVSFSRPQIYKESHQFRLMLYLQRYWLCLFHVIGTFSSHPFRFSDTPSKLLQLLSALFSAPA</sequence>